<feature type="domain" description="NADAR" evidence="1">
    <location>
        <begin position="8"/>
        <end position="148"/>
    </location>
</feature>
<reference evidence="2 3" key="1">
    <citation type="journal article" date="2012" name="Science">
        <title>The Paleozoic origin of enzymatic lignin decomposition reconstructed from 31 fungal genomes.</title>
        <authorList>
            <person name="Floudas D."/>
            <person name="Binder M."/>
            <person name="Riley R."/>
            <person name="Barry K."/>
            <person name="Blanchette R.A."/>
            <person name="Henrissat B."/>
            <person name="Martinez A.T."/>
            <person name="Otillar R."/>
            <person name="Spatafora J.W."/>
            <person name="Yadav J.S."/>
            <person name="Aerts A."/>
            <person name="Benoit I."/>
            <person name="Boyd A."/>
            <person name="Carlson A."/>
            <person name="Copeland A."/>
            <person name="Coutinho P.M."/>
            <person name="de Vries R.P."/>
            <person name="Ferreira P."/>
            <person name="Findley K."/>
            <person name="Foster B."/>
            <person name="Gaskell J."/>
            <person name="Glotzer D."/>
            <person name="Gorecki P."/>
            <person name="Heitman J."/>
            <person name="Hesse C."/>
            <person name="Hori C."/>
            <person name="Igarashi K."/>
            <person name="Jurgens J.A."/>
            <person name="Kallen N."/>
            <person name="Kersten P."/>
            <person name="Kohler A."/>
            <person name="Kuees U."/>
            <person name="Kumar T.K.A."/>
            <person name="Kuo A."/>
            <person name="LaButti K."/>
            <person name="Larrondo L.F."/>
            <person name="Lindquist E."/>
            <person name="Ling A."/>
            <person name="Lombard V."/>
            <person name="Lucas S."/>
            <person name="Lundell T."/>
            <person name="Martin R."/>
            <person name="McLaughlin D.J."/>
            <person name="Morgenstern I."/>
            <person name="Morin E."/>
            <person name="Murat C."/>
            <person name="Nagy L.G."/>
            <person name="Nolan M."/>
            <person name="Ohm R.A."/>
            <person name="Patyshakuliyeva A."/>
            <person name="Rokas A."/>
            <person name="Ruiz-Duenas F.J."/>
            <person name="Sabat G."/>
            <person name="Salamov A."/>
            <person name="Samejima M."/>
            <person name="Schmutz J."/>
            <person name="Slot J.C."/>
            <person name="St John F."/>
            <person name="Stenlid J."/>
            <person name="Sun H."/>
            <person name="Sun S."/>
            <person name="Syed K."/>
            <person name="Tsang A."/>
            <person name="Wiebenga A."/>
            <person name="Young D."/>
            <person name="Pisabarro A."/>
            <person name="Eastwood D.C."/>
            <person name="Martin F."/>
            <person name="Cullen D."/>
            <person name="Grigoriev I.V."/>
            <person name="Hibbett D.S."/>
        </authorList>
    </citation>
    <scope>NUCLEOTIDE SEQUENCE [LARGE SCALE GENOMIC DNA]</scope>
    <source>
        <strain evidence="2 3">MD-104</strain>
    </source>
</reference>
<keyword evidence="3" id="KW-1185">Reference proteome</keyword>
<accession>A0A2H3K844</accession>
<dbReference type="EMBL" id="KB468168">
    <property type="protein sequence ID" value="PCH44627.1"/>
    <property type="molecule type" value="Genomic_DNA"/>
</dbReference>
<dbReference type="STRING" id="742152.A0A2H3K844"/>
<feature type="non-terminal residue" evidence="2">
    <location>
        <position position="148"/>
    </location>
</feature>
<evidence type="ECO:0000259" key="1">
    <source>
        <dbReference type="Pfam" id="PF08719"/>
    </source>
</evidence>
<evidence type="ECO:0000313" key="2">
    <source>
        <dbReference type="EMBL" id="PCH44627.1"/>
    </source>
</evidence>
<gene>
    <name evidence="2" type="ORF">WOLCODRAFT_38407</name>
</gene>
<sequence>LGPVTPIYFYRRDQPYFEFTNFSPHPVTYCGYVYPTAEHLFQAQKFLPTRPDLAEEIRSLPHPRAALQAAAQLSDARRPDWFDVNVGIMDAVLEAKFTQHPELCELLLSTGRRPLIEASQVDAFWGAGKWGDGRNELGKALMRLRDKL</sequence>
<dbReference type="OrthoDB" id="206452at2759"/>
<dbReference type="AlphaFoldDB" id="A0A2H3K844"/>
<dbReference type="SUPFAM" id="SSF143990">
    <property type="entry name" value="YbiA-like"/>
    <property type="match status" value="1"/>
</dbReference>
<dbReference type="Gene3D" id="1.10.357.40">
    <property type="entry name" value="YbiA-like"/>
    <property type="match status" value="1"/>
</dbReference>
<dbReference type="NCBIfam" id="TIGR02464">
    <property type="entry name" value="ribofla_fusion"/>
    <property type="match status" value="1"/>
</dbReference>
<dbReference type="OMA" id="WWPTSEH"/>
<dbReference type="Pfam" id="PF08719">
    <property type="entry name" value="NADAR"/>
    <property type="match status" value="1"/>
</dbReference>
<name>A0A2H3K844_WOLCO</name>
<protein>
    <submittedName>
        <fullName evidence="2">DUF1768-domain-containing protein</fullName>
    </submittedName>
</protein>
<feature type="non-terminal residue" evidence="2">
    <location>
        <position position="1"/>
    </location>
</feature>
<evidence type="ECO:0000313" key="3">
    <source>
        <dbReference type="Proteomes" id="UP000218811"/>
    </source>
</evidence>
<dbReference type="Proteomes" id="UP000218811">
    <property type="component" value="Unassembled WGS sequence"/>
</dbReference>
<dbReference type="InterPro" id="IPR037238">
    <property type="entry name" value="YbiA-like_sf"/>
</dbReference>
<organism evidence="2 3">
    <name type="scientific">Wolfiporia cocos (strain MD-104)</name>
    <name type="common">Brown rot fungus</name>
    <dbReference type="NCBI Taxonomy" id="742152"/>
    <lineage>
        <taxon>Eukaryota</taxon>
        <taxon>Fungi</taxon>
        <taxon>Dikarya</taxon>
        <taxon>Basidiomycota</taxon>
        <taxon>Agaricomycotina</taxon>
        <taxon>Agaricomycetes</taxon>
        <taxon>Polyporales</taxon>
        <taxon>Phaeolaceae</taxon>
        <taxon>Wolfiporia</taxon>
    </lineage>
</organism>
<dbReference type="InterPro" id="IPR012816">
    <property type="entry name" value="NADAR"/>
</dbReference>
<proteinExistence type="predicted"/>
<dbReference type="CDD" id="cd15457">
    <property type="entry name" value="NADAR"/>
    <property type="match status" value="1"/>
</dbReference>